<reference evidence="1 2" key="1">
    <citation type="submission" date="2019-05" db="EMBL/GenBank/DDBJ databases">
        <title>Another draft genome of Portunus trituberculatus and its Hox gene families provides insights of decapod evolution.</title>
        <authorList>
            <person name="Jeong J.-H."/>
            <person name="Song I."/>
            <person name="Kim S."/>
            <person name="Choi T."/>
            <person name="Kim D."/>
            <person name="Ryu S."/>
            <person name="Kim W."/>
        </authorList>
    </citation>
    <scope>NUCLEOTIDE SEQUENCE [LARGE SCALE GENOMIC DNA]</scope>
    <source>
        <tissue evidence="1">Muscle</tissue>
    </source>
</reference>
<protein>
    <submittedName>
        <fullName evidence="1">Uncharacterized protein</fullName>
    </submittedName>
</protein>
<dbReference type="EMBL" id="VSRR010082037">
    <property type="protein sequence ID" value="MPC89750.1"/>
    <property type="molecule type" value="Genomic_DNA"/>
</dbReference>
<gene>
    <name evidence="1" type="ORF">E2C01_084709</name>
</gene>
<proteinExistence type="predicted"/>
<organism evidence="1 2">
    <name type="scientific">Portunus trituberculatus</name>
    <name type="common">Swimming crab</name>
    <name type="synonym">Neptunus trituberculatus</name>
    <dbReference type="NCBI Taxonomy" id="210409"/>
    <lineage>
        <taxon>Eukaryota</taxon>
        <taxon>Metazoa</taxon>
        <taxon>Ecdysozoa</taxon>
        <taxon>Arthropoda</taxon>
        <taxon>Crustacea</taxon>
        <taxon>Multicrustacea</taxon>
        <taxon>Malacostraca</taxon>
        <taxon>Eumalacostraca</taxon>
        <taxon>Eucarida</taxon>
        <taxon>Decapoda</taxon>
        <taxon>Pleocyemata</taxon>
        <taxon>Brachyura</taxon>
        <taxon>Eubrachyura</taxon>
        <taxon>Portunoidea</taxon>
        <taxon>Portunidae</taxon>
        <taxon>Portuninae</taxon>
        <taxon>Portunus</taxon>
    </lineage>
</organism>
<evidence type="ECO:0000313" key="2">
    <source>
        <dbReference type="Proteomes" id="UP000324222"/>
    </source>
</evidence>
<name>A0A5B7IZ03_PORTR</name>
<dbReference type="AlphaFoldDB" id="A0A5B7IZ03"/>
<comment type="caution">
    <text evidence="1">The sequence shown here is derived from an EMBL/GenBank/DDBJ whole genome shotgun (WGS) entry which is preliminary data.</text>
</comment>
<sequence>MPTLTTANPVQGVRCVEGIMRRRRRGSSQDRAGEGGVMRVCVPSPAGQRTVPRTCQVGGSFVYTWTPRVCFSCPALPCITPAPHTTGMTDTPTDSHRTTHAMPRTRWAAAGGQGEATWDDWQGVGRGGRGVLEAVVVEVLLLTG</sequence>
<keyword evidence="2" id="KW-1185">Reference proteome</keyword>
<evidence type="ECO:0000313" key="1">
    <source>
        <dbReference type="EMBL" id="MPC89750.1"/>
    </source>
</evidence>
<dbReference type="Proteomes" id="UP000324222">
    <property type="component" value="Unassembled WGS sequence"/>
</dbReference>
<accession>A0A5B7IZ03</accession>